<reference evidence="1" key="2">
    <citation type="journal article" date="2015" name="Data Brief">
        <title>Shoot transcriptome of the giant reed, Arundo donax.</title>
        <authorList>
            <person name="Barrero R.A."/>
            <person name="Guerrero F.D."/>
            <person name="Moolhuijzen P."/>
            <person name="Goolsby J.A."/>
            <person name="Tidwell J."/>
            <person name="Bellgard S.E."/>
            <person name="Bellgard M.I."/>
        </authorList>
    </citation>
    <scope>NUCLEOTIDE SEQUENCE</scope>
    <source>
        <tissue evidence="1">Shoot tissue taken approximately 20 cm above the soil surface</tissue>
    </source>
</reference>
<evidence type="ECO:0000313" key="1">
    <source>
        <dbReference type="EMBL" id="JAD98719.1"/>
    </source>
</evidence>
<organism evidence="1">
    <name type="scientific">Arundo donax</name>
    <name type="common">Giant reed</name>
    <name type="synonym">Donax arundinaceus</name>
    <dbReference type="NCBI Taxonomy" id="35708"/>
    <lineage>
        <taxon>Eukaryota</taxon>
        <taxon>Viridiplantae</taxon>
        <taxon>Streptophyta</taxon>
        <taxon>Embryophyta</taxon>
        <taxon>Tracheophyta</taxon>
        <taxon>Spermatophyta</taxon>
        <taxon>Magnoliopsida</taxon>
        <taxon>Liliopsida</taxon>
        <taxon>Poales</taxon>
        <taxon>Poaceae</taxon>
        <taxon>PACMAD clade</taxon>
        <taxon>Arundinoideae</taxon>
        <taxon>Arundineae</taxon>
        <taxon>Arundo</taxon>
    </lineage>
</organism>
<reference evidence="1" key="1">
    <citation type="submission" date="2014-09" db="EMBL/GenBank/DDBJ databases">
        <authorList>
            <person name="Magalhaes I.L.F."/>
            <person name="Oliveira U."/>
            <person name="Santos F.R."/>
            <person name="Vidigal T.H.D.A."/>
            <person name="Brescovit A.D."/>
            <person name="Santos A.J."/>
        </authorList>
    </citation>
    <scope>NUCLEOTIDE SEQUENCE</scope>
    <source>
        <tissue evidence="1">Shoot tissue taken approximately 20 cm above the soil surface</tissue>
    </source>
</reference>
<proteinExistence type="predicted"/>
<protein>
    <submittedName>
        <fullName evidence="1">Uncharacterized protein</fullName>
    </submittedName>
</protein>
<dbReference type="AlphaFoldDB" id="A0A0A9ED98"/>
<dbReference type="EMBL" id="GBRH01199176">
    <property type="protein sequence ID" value="JAD98719.1"/>
    <property type="molecule type" value="Transcribed_RNA"/>
</dbReference>
<accession>A0A0A9ED98</accession>
<sequence length="43" mass="5035">MILNWKLRQTKPHANILKQNIQMPTNYKTTTCLQTGTRSYKGL</sequence>
<name>A0A0A9ED98_ARUDO</name>